<organism evidence="1 2">
    <name type="scientific">Phaseolus coccineus</name>
    <name type="common">Scarlet runner bean</name>
    <name type="synonym">Phaseolus multiflorus</name>
    <dbReference type="NCBI Taxonomy" id="3886"/>
    <lineage>
        <taxon>Eukaryota</taxon>
        <taxon>Viridiplantae</taxon>
        <taxon>Streptophyta</taxon>
        <taxon>Embryophyta</taxon>
        <taxon>Tracheophyta</taxon>
        <taxon>Spermatophyta</taxon>
        <taxon>Magnoliopsida</taxon>
        <taxon>eudicotyledons</taxon>
        <taxon>Gunneridae</taxon>
        <taxon>Pentapetalae</taxon>
        <taxon>rosids</taxon>
        <taxon>fabids</taxon>
        <taxon>Fabales</taxon>
        <taxon>Fabaceae</taxon>
        <taxon>Papilionoideae</taxon>
        <taxon>50 kb inversion clade</taxon>
        <taxon>NPAAA clade</taxon>
        <taxon>indigoferoid/millettioid clade</taxon>
        <taxon>Phaseoleae</taxon>
        <taxon>Phaseolus</taxon>
    </lineage>
</organism>
<evidence type="ECO:0000313" key="1">
    <source>
        <dbReference type="EMBL" id="KAK7326854.1"/>
    </source>
</evidence>
<keyword evidence="2" id="KW-1185">Reference proteome</keyword>
<dbReference type="AlphaFoldDB" id="A0AAN9Q9P9"/>
<evidence type="ECO:0000313" key="2">
    <source>
        <dbReference type="Proteomes" id="UP001374584"/>
    </source>
</evidence>
<dbReference type="Proteomes" id="UP001374584">
    <property type="component" value="Unassembled WGS sequence"/>
</dbReference>
<name>A0AAN9Q9P9_PHACN</name>
<protein>
    <submittedName>
        <fullName evidence="1">Uncharacterized protein</fullName>
    </submittedName>
</protein>
<comment type="caution">
    <text evidence="1">The sequence shown here is derived from an EMBL/GenBank/DDBJ whole genome shotgun (WGS) entry which is preliminary data.</text>
</comment>
<accession>A0AAN9Q9P9</accession>
<sequence>MTPPSEFFRIVRHIKKGIDQLLKKKTTITHYIRRGSKLLLLEKSYILYLYGGSANQMIFLFQFLSLLLPLNHTFPCHNNGEFAISINDRSRILDV</sequence>
<proteinExistence type="predicted"/>
<dbReference type="EMBL" id="JAYMYR010000043">
    <property type="protein sequence ID" value="KAK7326854.1"/>
    <property type="molecule type" value="Genomic_DNA"/>
</dbReference>
<gene>
    <name evidence="1" type="ORF">VNO80_32180</name>
</gene>
<reference evidence="1 2" key="1">
    <citation type="submission" date="2024-01" db="EMBL/GenBank/DDBJ databases">
        <title>The genomes of 5 underutilized Papilionoideae crops provide insights into root nodulation and disease resistanc.</title>
        <authorList>
            <person name="Jiang F."/>
        </authorList>
    </citation>
    <scope>NUCLEOTIDE SEQUENCE [LARGE SCALE GENOMIC DNA]</scope>
    <source>
        <strain evidence="1">JINMINGXINNONG_FW02</strain>
        <tissue evidence="1">Leaves</tissue>
    </source>
</reference>